<name>A0A8J7PHA8_9BACT</name>
<protein>
    <submittedName>
        <fullName evidence="1">Uncharacterized protein</fullName>
    </submittedName>
</protein>
<proteinExistence type="predicted"/>
<dbReference type="Proteomes" id="UP000664277">
    <property type="component" value="Unassembled WGS sequence"/>
</dbReference>
<comment type="caution">
    <text evidence="1">The sequence shown here is derived from an EMBL/GenBank/DDBJ whole genome shotgun (WGS) entry which is preliminary data.</text>
</comment>
<organism evidence="1 2">
    <name type="scientific">Candidatus Obscuribacter phosphatis</name>
    <dbReference type="NCBI Taxonomy" id="1906157"/>
    <lineage>
        <taxon>Bacteria</taxon>
        <taxon>Bacillati</taxon>
        <taxon>Candidatus Melainabacteria</taxon>
        <taxon>Candidatus Obscuribacterales</taxon>
        <taxon>Candidatus Obscuribacteraceae</taxon>
        <taxon>Candidatus Obscuribacter</taxon>
    </lineage>
</organism>
<gene>
    <name evidence="1" type="ORF">J0M35_13660</name>
</gene>
<evidence type="ECO:0000313" key="2">
    <source>
        <dbReference type="Proteomes" id="UP000664277"/>
    </source>
</evidence>
<evidence type="ECO:0000313" key="1">
    <source>
        <dbReference type="EMBL" id="MBN8661407.1"/>
    </source>
</evidence>
<dbReference type="AlphaFoldDB" id="A0A8J7PHA8"/>
<reference evidence="1" key="1">
    <citation type="submission" date="2021-02" db="EMBL/GenBank/DDBJ databases">
        <title>Genome-Resolved Metagenomics of a Microbial Community Performing Photosynthetic Biological Nutrient Removal.</title>
        <authorList>
            <person name="Mcdaniel E.A."/>
        </authorList>
    </citation>
    <scope>NUCLEOTIDE SEQUENCE</scope>
    <source>
        <strain evidence="1">UWPOB_OBS1</strain>
    </source>
</reference>
<sequence length="59" mass="6963">MTKDGKTIDFYLSPARSAAMAKRFLCRVLKKMKLEDRRLRYRLFPGPVARQKTRQSPFS</sequence>
<dbReference type="EMBL" id="JAFLCK010000020">
    <property type="protein sequence ID" value="MBN8661407.1"/>
    <property type="molecule type" value="Genomic_DNA"/>
</dbReference>
<accession>A0A8J7PHA8</accession>